<dbReference type="Proteomes" id="UP000789739">
    <property type="component" value="Unassembled WGS sequence"/>
</dbReference>
<gene>
    <name evidence="7" type="ORF">PBRASI_LOCUS6196</name>
</gene>
<dbReference type="InterPro" id="IPR027417">
    <property type="entry name" value="P-loop_NTPase"/>
</dbReference>
<evidence type="ECO:0000256" key="6">
    <source>
        <dbReference type="RuleBase" id="RU003785"/>
    </source>
</evidence>
<keyword evidence="2 6" id="KW-0808">Transferase</keyword>
<evidence type="ECO:0000256" key="4">
    <source>
        <dbReference type="ARBA" id="ARBA00022840"/>
    </source>
</evidence>
<keyword evidence="3 6" id="KW-0547">Nucleotide-binding</keyword>
<comment type="catalytic activity">
    <reaction evidence="5">
        <text>adenosine(37) in tRNA + dimethylallyl diphosphate = N(6)-dimethylallyladenosine(37) in tRNA + diphosphate</text>
        <dbReference type="Rhea" id="RHEA:26482"/>
        <dbReference type="Rhea" id="RHEA-COMP:10162"/>
        <dbReference type="Rhea" id="RHEA-COMP:10375"/>
        <dbReference type="ChEBI" id="CHEBI:33019"/>
        <dbReference type="ChEBI" id="CHEBI:57623"/>
        <dbReference type="ChEBI" id="CHEBI:74411"/>
        <dbReference type="ChEBI" id="CHEBI:74415"/>
        <dbReference type="EC" id="2.5.1.75"/>
    </reaction>
</comment>
<dbReference type="PANTHER" id="PTHR11088:SF89">
    <property type="entry name" value="TRNA DIMETHYLALLYLTRANSFERASE"/>
    <property type="match status" value="1"/>
</dbReference>
<accession>A0A9N9G2H8</accession>
<dbReference type="GO" id="GO:0005739">
    <property type="term" value="C:mitochondrion"/>
    <property type="evidence" value="ECO:0007669"/>
    <property type="project" value="TreeGrafter"/>
</dbReference>
<dbReference type="GO" id="GO:0006400">
    <property type="term" value="P:tRNA modification"/>
    <property type="evidence" value="ECO:0007669"/>
    <property type="project" value="TreeGrafter"/>
</dbReference>
<reference evidence="7" key="1">
    <citation type="submission" date="2021-06" db="EMBL/GenBank/DDBJ databases">
        <authorList>
            <person name="Kallberg Y."/>
            <person name="Tangrot J."/>
            <person name="Rosling A."/>
        </authorList>
    </citation>
    <scope>NUCLEOTIDE SEQUENCE</scope>
    <source>
        <strain evidence="7">BR232B</strain>
    </source>
</reference>
<dbReference type="SUPFAM" id="SSF52540">
    <property type="entry name" value="P-loop containing nucleoside triphosphate hydrolases"/>
    <property type="match status" value="2"/>
</dbReference>
<dbReference type="AlphaFoldDB" id="A0A9N9G2H8"/>
<comment type="similarity">
    <text evidence="1 6">Belongs to the IPP transferase family.</text>
</comment>
<evidence type="ECO:0000256" key="5">
    <source>
        <dbReference type="RuleBase" id="RU003783"/>
    </source>
</evidence>
<keyword evidence="4 6" id="KW-0067">ATP-binding</keyword>
<dbReference type="EMBL" id="CAJVPI010000795">
    <property type="protein sequence ID" value="CAG8572862.1"/>
    <property type="molecule type" value="Genomic_DNA"/>
</dbReference>
<dbReference type="GO" id="GO:0005524">
    <property type="term" value="F:ATP binding"/>
    <property type="evidence" value="ECO:0007669"/>
    <property type="project" value="UniProtKB-KW"/>
</dbReference>
<dbReference type="GO" id="GO:0052381">
    <property type="term" value="F:tRNA dimethylallyltransferase activity"/>
    <property type="evidence" value="ECO:0007669"/>
    <property type="project" value="UniProtKB-EC"/>
</dbReference>
<evidence type="ECO:0000313" key="8">
    <source>
        <dbReference type="Proteomes" id="UP000789739"/>
    </source>
</evidence>
<keyword evidence="5" id="KW-0819">tRNA processing</keyword>
<dbReference type="Gene3D" id="3.40.50.300">
    <property type="entry name" value="P-loop containing nucleotide triphosphate hydrolases"/>
    <property type="match status" value="1"/>
</dbReference>
<dbReference type="EC" id="2.5.1.75" evidence="5"/>
<dbReference type="NCBIfam" id="TIGR00174">
    <property type="entry name" value="miaA"/>
    <property type="match status" value="1"/>
</dbReference>
<name>A0A9N9G2H8_9GLOM</name>
<evidence type="ECO:0000256" key="2">
    <source>
        <dbReference type="ARBA" id="ARBA00022679"/>
    </source>
</evidence>
<dbReference type="Gene3D" id="3.30.160.60">
    <property type="entry name" value="Classic Zinc Finger"/>
    <property type="match status" value="1"/>
</dbReference>
<comment type="caution">
    <text evidence="7">The sequence shown here is derived from an EMBL/GenBank/DDBJ whole genome shotgun (WGS) entry which is preliminary data.</text>
</comment>
<organism evidence="7 8">
    <name type="scientific">Paraglomus brasilianum</name>
    <dbReference type="NCBI Taxonomy" id="144538"/>
    <lineage>
        <taxon>Eukaryota</taxon>
        <taxon>Fungi</taxon>
        <taxon>Fungi incertae sedis</taxon>
        <taxon>Mucoromycota</taxon>
        <taxon>Glomeromycotina</taxon>
        <taxon>Glomeromycetes</taxon>
        <taxon>Paraglomerales</taxon>
        <taxon>Paraglomeraceae</taxon>
        <taxon>Paraglomus</taxon>
    </lineage>
</organism>
<evidence type="ECO:0000256" key="1">
    <source>
        <dbReference type="ARBA" id="ARBA00005842"/>
    </source>
</evidence>
<dbReference type="InterPro" id="IPR039657">
    <property type="entry name" value="Dimethylallyltransferase"/>
</dbReference>
<dbReference type="HAMAP" id="MF_00185">
    <property type="entry name" value="IPP_trans"/>
    <property type="match status" value="1"/>
</dbReference>
<evidence type="ECO:0000313" key="7">
    <source>
        <dbReference type="EMBL" id="CAG8572862.1"/>
    </source>
</evidence>
<dbReference type="Pfam" id="PF01715">
    <property type="entry name" value="IPPT"/>
    <property type="match status" value="1"/>
</dbReference>
<dbReference type="OrthoDB" id="775260at2759"/>
<sequence>MDRSIIAVIGTTGVGKSDLSVQLSKALQGEVVNADSMQVYKGLDIITNKITTAEREGIPHHLMDFLELPREYKVTEFISDAMRIIREIHDRNHIPIVVGGTNYYIQSLLWNNSLVGDLSVDNVSEESENDDDFGELLSADTDILYERLQHVDPIMANRWHRNDRRKIRRSLQIYLQTGKRHSDWIEEQQHQGESGNSLRYHRTCIFWLYAEPKVLDARLDARVDKMIELGLFDEIKHLREKSNSTDDVSASDGIAANYTRGIWQAIGYKEFDPYITALSLDPPLQPDKLEALKSRCIDAMKTATRRKLVLVLKLILALDEWDRNVRDTAINIAREFLTTGRGPDPFSSLRAQQLLTPTKNTTPYDLIRTWSKHDCEVCSSMEGRPVTLDGQNEADQHLKSKMHRSNVKLKKQIGDHQDGVMPEWLKEKIRLKKEEHTTRNIDAIS</sequence>
<keyword evidence="8" id="KW-1185">Reference proteome</keyword>
<dbReference type="Gene3D" id="1.10.20.140">
    <property type="match status" value="1"/>
</dbReference>
<dbReference type="InterPro" id="IPR018022">
    <property type="entry name" value="IPT"/>
</dbReference>
<protein>
    <recommendedName>
        <fullName evidence="5">tRNA dimethylallyltransferase</fullName>
        <ecNumber evidence="5">2.5.1.75</ecNumber>
    </recommendedName>
</protein>
<dbReference type="PANTHER" id="PTHR11088">
    <property type="entry name" value="TRNA DIMETHYLALLYLTRANSFERASE"/>
    <property type="match status" value="1"/>
</dbReference>
<proteinExistence type="inferred from homology"/>
<evidence type="ECO:0000256" key="3">
    <source>
        <dbReference type="ARBA" id="ARBA00022741"/>
    </source>
</evidence>